<name>A0A7K3WU70_9FLAO</name>
<dbReference type="NCBIfam" id="TIGR03071">
    <property type="entry name" value="couple_hipA"/>
    <property type="match status" value="1"/>
</dbReference>
<dbReference type="GO" id="GO:0016301">
    <property type="term" value="F:kinase activity"/>
    <property type="evidence" value="ECO:0007669"/>
    <property type="project" value="UniProtKB-KW"/>
</dbReference>
<dbReference type="AlphaFoldDB" id="A0A7K3WU70"/>
<dbReference type="EMBL" id="JAAGVY010000040">
    <property type="protein sequence ID" value="NEN25098.1"/>
    <property type="molecule type" value="Genomic_DNA"/>
</dbReference>
<dbReference type="InterPro" id="IPR017508">
    <property type="entry name" value="HipA_N1"/>
</dbReference>
<dbReference type="RefSeq" id="WP_163286557.1">
    <property type="nucleotide sequence ID" value="NZ_JAAGVY010000040.1"/>
</dbReference>
<comment type="caution">
    <text evidence="2">The sequence shown here is derived from an EMBL/GenBank/DDBJ whole genome shotgun (WGS) entry which is preliminary data.</text>
</comment>
<organism evidence="2 3">
    <name type="scientific">Cryomorpha ignava</name>
    <dbReference type="NCBI Taxonomy" id="101383"/>
    <lineage>
        <taxon>Bacteria</taxon>
        <taxon>Pseudomonadati</taxon>
        <taxon>Bacteroidota</taxon>
        <taxon>Flavobacteriia</taxon>
        <taxon>Flavobacteriales</taxon>
        <taxon>Cryomorphaceae</taxon>
        <taxon>Cryomorpha</taxon>
    </lineage>
</organism>
<dbReference type="Pfam" id="PF13657">
    <property type="entry name" value="Couple_hipA"/>
    <property type="match status" value="1"/>
</dbReference>
<accession>A0A7K3WU70</accession>
<gene>
    <name evidence="2" type="ORF">G3O08_16480</name>
</gene>
<evidence type="ECO:0000313" key="3">
    <source>
        <dbReference type="Proteomes" id="UP000486602"/>
    </source>
</evidence>
<evidence type="ECO:0000313" key="2">
    <source>
        <dbReference type="EMBL" id="NEN25098.1"/>
    </source>
</evidence>
<reference evidence="2 3" key="1">
    <citation type="submission" date="2020-02" db="EMBL/GenBank/DDBJ databases">
        <title>Out from the shadows clarifying the taxonomy of the family Cryomorphaceae and related taxa by utilizing the GTDB taxonomic framework.</title>
        <authorList>
            <person name="Bowman J.P."/>
        </authorList>
    </citation>
    <scope>NUCLEOTIDE SEQUENCE [LARGE SCALE GENOMIC DNA]</scope>
    <source>
        <strain evidence="2 3">QSSC 1-22</strain>
    </source>
</reference>
<protein>
    <submittedName>
        <fullName evidence="2">Phosphatidylinositol kinase</fullName>
    </submittedName>
</protein>
<keyword evidence="2" id="KW-0418">Kinase</keyword>
<keyword evidence="3" id="KW-1185">Reference proteome</keyword>
<feature type="domain" description="HipA N-terminal subdomain 1" evidence="1">
    <location>
        <begin position="5"/>
        <end position="101"/>
    </location>
</feature>
<keyword evidence="2" id="KW-0808">Transferase</keyword>
<evidence type="ECO:0000259" key="1">
    <source>
        <dbReference type="Pfam" id="PF13657"/>
    </source>
</evidence>
<sequence>MRQGEVWVNNLKAGLIAEHDEGYSFQYDSVYLKLAKTTPVSLTLPLQVDAFKSDFMFPFFDGLIPEGWLLEIVEKNWKINPRDRMGLLLAACRDCIGNVSVIGNE</sequence>
<proteinExistence type="predicted"/>
<dbReference type="Proteomes" id="UP000486602">
    <property type="component" value="Unassembled WGS sequence"/>
</dbReference>